<dbReference type="PANTHER" id="PTHR46118">
    <property type="entry name" value="PROTEIN ABHD11"/>
    <property type="match status" value="1"/>
</dbReference>
<dbReference type="STRING" id="1454201.NMS_1033"/>
<evidence type="ECO:0000313" key="4">
    <source>
        <dbReference type="Proteomes" id="UP000031760"/>
    </source>
</evidence>
<organism evidence="3 4">
    <name type="scientific">Nonlabens marinus S1-08</name>
    <dbReference type="NCBI Taxonomy" id="1454201"/>
    <lineage>
        <taxon>Bacteria</taxon>
        <taxon>Pseudomonadati</taxon>
        <taxon>Bacteroidota</taxon>
        <taxon>Flavobacteriia</taxon>
        <taxon>Flavobacteriales</taxon>
        <taxon>Flavobacteriaceae</taxon>
        <taxon>Nonlabens</taxon>
    </lineage>
</organism>
<proteinExistence type="predicted"/>
<dbReference type="Proteomes" id="UP000031760">
    <property type="component" value="Chromosome"/>
</dbReference>
<protein>
    <submittedName>
        <fullName evidence="3">Putative esterase/lipase ybfF</fullName>
    </submittedName>
</protein>
<dbReference type="Gene3D" id="3.40.50.1820">
    <property type="entry name" value="alpha/beta hydrolase"/>
    <property type="match status" value="1"/>
</dbReference>
<reference evidence="3 4" key="1">
    <citation type="journal article" date="2014" name="Proc. Natl. Acad. Sci. U.S.A.">
        <title>Functional characterization of flavobacteria rhodopsins reveals a unique class of light-driven chloride pump in bacteria.</title>
        <authorList>
            <person name="Yoshizawa S."/>
            <person name="Kumagai Y."/>
            <person name="Kim H."/>
            <person name="Ogura Y."/>
            <person name="Hayashi T."/>
            <person name="Iwasaki W."/>
            <person name="DeLong E.F."/>
            <person name="Kogure K."/>
        </authorList>
    </citation>
    <scope>NUCLEOTIDE SEQUENCE [LARGE SCALE GENOMIC DNA]</scope>
    <source>
        <strain evidence="3 4">S1-08</strain>
    </source>
</reference>
<feature type="domain" description="AB hydrolase-1" evidence="2">
    <location>
        <begin position="13"/>
        <end position="242"/>
    </location>
</feature>
<dbReference type="HOGENOM" id="CLU_020336_53_1_10"/>
<dbReference type="Pfam" id="PF00561">
    <property type="entry name" value="Abhydrolase_1"/>
    <property type="match status" value="1"/>
</dbReference>
<sequence>MILHSIILGEGQPFVILHGFLGMADNWKTLGTQWSEDGFQVHLLDQRNHGRSFHSDGFDYNQMAQDVKDYCEEHQLDNIILLGHSMGGKVAMRCAVLFPELIDKLIIADIAPKAYPPHHSDIIHALQAVNLENLKSRSDADESLEKGIKDFGTRQFLLKSLYRKSKNTYDWRFNLPALAVAQSNVGMHDAIDKPITIPTLFIRGGNSGYILDADKPAIDYAFAKAELRTIPNAGHWLHAEKPEEFNKLVEEFVK</sequence>
<dbReference type="EMBL" id="AP014548">
    <property type="protein sequence ID" value="BAO55042.1"/>
    <property type="molecule type" value="Genomic_DNA"/>
</dbReference>
<dbReference type="InterPro" id="IPR029058">
    <property type="entry name" value="AB_hydrolase_fold"/>
</dbReference>
<dbReference type="SUPFAM" id="SSF53474">
    <property type="entry name" value="alpha/beta-Hydrolases"/>
    <property type="match status" value="1"/>
</dbReference>
<dbReference type="RefSeq" id="WP_197539477.1">
    <property type="nucleotide sequence ID" value="NZ_AP014548.1"/>
</dbReference>
<dbReference type="PANTHER" id="PTHR46118:SF4">
    <property type="entry name" value="PROTEIN ABHD11"/>
    <property type="match status" value="1"/>
</dbReference>
<keyword evidence="1" id="KW-0378">Hydrolase</keyword>
<name>W8VWU1_9FLAO</name>
<evidence type="ECO:0000256" key="1">
    <source>
        <dbReference type="ARBA" id="ARBA00022801"/>
    </source>
</evidence>
<dbReference type="AlphaFoldDB" id="W8VWU1"/>
<evidence type="ECO:0000313" key="3">
    <source>
        <dbReference type="EMBL" id="BAO55042.1"/>
    </source>
</evidence>
<gene>
    <name evidence="3" type="ORF">NMS_1033</name>
</gene>
<dbReference type="PRINTS" id="PR00111">
    <property type="entry name" value="ABHYDROLASE"/>
</dbReference>
<dbReference type="KEGG" id="nmf:NMS_1033"/>
<keyword evidence="4" id="KW-1185">Reference proteome</keyword>
<dbReference type="GO" id="GO:0016787">
    <property type="term" value="F:hydrolase activity"/>
    <property type="evidence" value="ECO:0007669"/>
    <property type="project" value="UniProtKB-KW"/>
</dbReference>
<accession>W8VWU1</accession>
<dbReference type="InterPro" id="IPR000073">
    <property type="entry name" value="AB_hydrolase_1"/>
</dbReference>
<evidence type="ECO:0000259" key="2">
    <source>
        <dbReference type="Pfam" id="PF00561"/>
    </source>
</evidence>